<dbReference type="GO" id="GO:0003677">
    <property type="term" value="F:DNA binding"/>
    <property type="evidence" value="ECO:0007669"/>
    <property type="project" value="UniProtKB-KW"/>
</dbReference>
<protein>
    <submittedName>
        <fullName evidence="5">MarR family transcriptional regulator</fullName>
    </submittedName>
    <submittedName>
        <fullName evidence="6">Transcriptional regulator (MarR family)</fullName>
    </submittedName>
</protein>
<evidence type="ECO:0000256" key="3">
    <source>
        <dbReference type="ARBA" id="ARBA00023163"/>
    </source>
</evidence>
<dbReference type="Proteomes" id="UP001527090">
    <property type="component" value="Unassembled WGS sequence"/>
</dbReference>
<accession>A0A383RLL9</accession>
<dbReference type="Pfam" id="PF01047">
    <property type="entry name" value="MarR"/>
    <property type="match status" value="1"/>
</dbReference>
<dbReference type="PROSITE" id="PS01117">
    <property type="entry name" value="HTH_MARR_1"/>
    <property type="match status" value="1"/>
</dbReference>
<dbReference type="InterPro" id="IPR036390">
    <property type="entry name" value="WH_DNA-bd_sf"/>
</dbReference>
<evidence type="ECO:0000313" key="8">
    <source>
        <dbReference type="Proteomes" id="UP001527090"/>
    </source>
</evidence>
<keyword evidence="2" id="KW-0238">DNA-binding</keyword>
<dbReference type="Proteomes" id="UP000304148">
    <property type="component" value="Chromosome"/>
</dbReference>
<dbReference type="SMART" id="SM00347">
    <property type="entry name" value="HTH_MARR"/>
    <property type="match status" value="1"/>
</dbReference>
<dbReference type="PROSITE" id="PS50995">
    <property type="entry name" value="HTH_MARR_2"/>
    <property type="match status" value="1"/>
</dbReference>
<dbReference type="InterPro" id="IPR023187">
    <property type="entry name" value="Tscrpt_reg_MarR-type_CS"/>
</dbReference>
<dbReference type="GO" id="GO:0006950">
    <property type="term" value="P:response to stress"/>
    <property type="evidence" value="ECO:0007669"/>
    <property type="project" value="TreeGrafter"/>
</dbReference>
<dbReference type="EMBL" id="LS992241">
    <property type="protein sequence ID" value="SYX87374.1"/>
    <property type="molecule type" value="Genomic_DNA"/>
</dbReference>
<keyword evidence="1" id="KW-0805">Transcription regulation</keyword>
<evidence type="ECO:0000313" key="5">
    <source>
        <dbReference type="EMBL" id="MCY9531984.1"/>
    </source>
</evidence>
<sequence length="154" mass="17338">MTRPRTDAFDPEIQQSLKLFVVLSRASRALMDYAQQDMKHYELNPSEFAVMELLYHKGSTPIQQIGGKILLASGTMTYVIDKLVKKGLLQRRPCEKDRRVIYAELTPEGEAVIGDIFPRHAEALHEAVNGMSSEDKEQLISLLKKLGQSVPSPK</sequence>
<dbReference type="InterPro" id="IPR000835">
    <property type="entry name" value="HTH_MarR-typ"/>
</dbReference>
<dbReference type="RefSeq" id="WP_021256250.1">
    <property type="nucleotide sequence ID" value="NZ_JAMDLY010000017.1"/>
</dbReference>
<proteinExistence type="predicted"/>
<name>A0A383RLL9_PAEAL</name>
<organism evidence="6 7">
    <name type="scientific">Paenibacillus alvei</name>
    <name type="common">Bacillus alvei</name>
    <dbReference type="NCBI Taxonomy" id="44250"/>
    <lineage>
        <taxon>Bacteria</taxon>
        <taxon>Bacillati</taxon>
        <taxon>Bacillota</taxon>
        <taxon>Bacilli</taxon>
        <taxon>Bacillales</taxon>
        <taxon>Paenibacillaceae</taxon>
        <taxon>Paenibacillus</taxon>
    </lineage>
</organism>
<reference evidence="7" key="1">
    <citation type="submission" date="2018-08" db="EMBL/GenBank/DDBJ databases">
        <authorList>
            <person name="Chevrot R."/>
        </authorList>
    </citation>
    <scope>NUCLEOTIDE SEQUENCE [LARGE SCALE GENOMIC DNA]</scope>
</reference>
<evidence type="ECO:0000313" key="6">
    <source>
        <dbReference type="EMBL" id="SYX87374.1"/>
    </source>
</evidence>
<keyword evidence="3" id="KW-0804">Transcription</keyword>
<reference evidence="5 8" key="3">
    <citation type="submission" date="2022-05" db="EMBL/GenBank/DDBJ databases">
        <title>Genome Sequencing of Bee-Associated Microbes.</title>
        <authorList>
            <person name="Dunlap C."/>
        </authorList>
    </citation>
    <scope>NUCLEOTIDE SEQUENCE [LARGE SCALE GENOMIC DNA]</scope>
    <source>
        <strain evidence="5 8">NRRL NRS-750</strain>
    </source>
</reference>
<dbReference type="PANTHER" id="PTHR33164:SF56">
    <property type="entry name" value="HTH-TYPE TRANSCRIPTIONAL REGULATOR MHQR"/>
    <property type="match status" value="1"/>
</dbReference>
<dbReference type="EMBL" id="JAMDLY010000017">
    <property type="protein sequence ID" value="MCY9531984.1"/>
    <property type="molecule type" value="Genomic_DNA"/>
</dbReference>
<dbReference type="GO" id="GO:0003700">
    <property type="term" value="F:DNA-binding transcription factor activity"/>
    <property type="evidence" value="ECO:0007669"/>
    <property type="project" value="InterPro"/>
</dbReference>
<keyword evidence="8" id="KW-1185">Reference proteome</keyword>
<dbReference type="SUPFAM" id="SSF46785">
    <property type="entry name" value="Winged helix' DNA-binding domain"/>
    <property type="match status" value="1"/>
</dbReference>
<dbReference type="Gene3D" id="1.10.10.10">
    <property type="entry name" value="Winged helix-like DNA-binding domain superfamily/Winged helix DNA-binding domain"/>
    <property type="match status" value="1"/>
</dbReference>
<evidence type="ECO:0000313" key="7">
    <source>
        <dbReference type="Proteomes" id="UP000304148"/>
    </source>
</evidence>
<feature type="domain" description="HTH marR-type" evidence="4">
    <location>
        <begin position="16"/>
        <end position="148"/>
    </location>
</feature>
<evidence type="ECO:0000259" key="4">
    <source>
        <dbReference type="PROSITE" id="PS50995"/>
    </source>
</evidence>
<dbReference type="PANTHER" id="PTHR33164">
    <property type="entry name" value="TRANSCRIPTIONAL REGULATOR, MARR FAMILY"/>
    <property type="match status" value="1"/>
</dbReference>
<dbReference type="AlphaFoldDB" id="A0A383RLL9"/>
<dbReference type="InterPro" id="IPR036388">
    <property type="entry name" value="WH-like_DNA-bd_sf"/>
</dbReference>
<gene>
    <name evidence="6" type="primary">mhqR</name>
    <name evidence="5" type="ORF">M5X04_22000</name>
    <name evidence="6" type="ORF">PBLR_15804</name>
</gene>
<reference evidence="6" key="2">
    <citation type="submission" date="2018-08" db="EMBL/GenBank/DDBJ databases">
        <authorList>
            <person name="Ferrada E.E."/>
            <person name="Latorre B.A."/>
        </authorList>
    </citation>
    <scope>NUCLEOTIDE SEQUENCE</scope>
    <source>
        <strain evidence="6">Paenibacillus B-LR1</strain>
    </source>
</reference>
<evidence type="ECO:0000256" key="1">
    <source>
        <dbReference type="ARBA" id="ARBA00023015"/>
    </source>
</evidence>
<dbReference type="PRINTS" id="PR00598">
    <property type="entry name" value="HTHMARR"/>
</dbReference>
<evidence type="ECO:0000256" key="2">
    <source>
        <dbReference type="ARBA" id="ARBA00023125"/>
    </source>
</evidence>
<dbReference type="InterPro" id="IPR039422">
    <property type="entry name" value="MarR/SlyA-like"/>
</dbReference>